<feature type="repeat" description="WD" evidence="4">
    <location>
        <begin position="197"/>
        <end position="237"/>
    </location>
</feature>
<dbReference type="GO" id="GO:0030515">
    <property type="term" value="F:snoRNA binding"/>
    <property type="evidence" value="ECO:0007669"/>
    <property type="project" value="TreeGrafter"/>
</dbReference>
<keyword evidence="2" id="KW-0677">Repeat</keyword>
<evidence type="ECO:0000256" key="4">
    <source>
        <dbReference type="PROSITE-ProRule" id="PRU00221"/>
    </source>
</evidence>
<evidence type="ECO:0000256" key="2">
    <source>
        <dbReference type="ARBA" id="ARBA00022737"/>
    </source>
</evidence>
<dbReference type="SUPFAM" id="SSF50978">
    <property type="entry name" value="WD40 repeat-like"/>
    <property type="match status" value="2"/>
</dbReference>
<dbReference type="Pfam" id="PF04003">
    <property type="entry name" value="Utp12"/>
    <property type="match status" value="1"/>
</dbReference>
<dbReference type="AlphaFoldDB" id="A0A812BPV3"/>
<sequence>MTQFPARVENFGCKLDVYSNEIKWTFGIIGSHQSNISFVNFRKTVGRYVAVGACEDVIIWDLRSRAKALVLKGGKFAVTVLKISPSQNHLAVGYADGGINVFDLDNGQVLFQFNGHKSPVTVLNYNKDGFILVSGGKDTNVILWDVLQGAGMYRLKGHKGPITQAVFVPEDNILITSSKDTYVKLWDLDTQYCFHTVVAHRSEVSDILVTPNRELITGCGDSELRVWGLKANKDVDENQAKKLRLDMSQPEPEDDDDVEEKKDSLCPIECLKIGSVMRQSKERLLSMKIDSTSRSLVCLNNDSSIEVYLLATNEELEKRLTKRQKKMRRKNEHMEESAKLTLNDAFKKFGELKVAKKGHSFDCVLEKNILKIVCLSSNNTLSWYSADMSFSWHETPERELLHSFGHRTDIRTICFSSDNTAILTASADCVKIWNRTYLQCISTIECDYALCSLFLPGDRLCLIGTKTGKLQLFEIATATLLETFDAHNEPVWGIHMSPDKNGICSGSGDKCIKFWSFEWLVTENEDKTSSKQLTLQHQRTLQMDEGVLAVSYSPNNLLVCVALMDNTVKLFYTDTLKFFVSLYGHSMPVLCLDISSDSECIVTGSADRDVKLWGSDFGDCHKSFFAHDGSVTCVKFIPNTHIFFSCGKDKKIRQWDGDNFLPILTLQAHQDEIRCLAVSSSSNFIATASHDKTIRLWEKTEEIVIPEEEKEKEREEELDKEYEETELQIPGEDSKEVGHASRMTLDTLKSIDKLMEVLALHKEESAKPAKERAQSATCNPLMRAYNADTSEKLVKEIFTRIRLSEMEGTLFGLPYDQAIILLKLLQNFIHSKWCTVRAIDAVLFLLRIHHNQIANDKTILPLMIQLNKSVQSNVTQLMDTSGYNLHALKMLQRLQDEFVDDELVL</sequence>
<organism evidence="7 8">
    <name type="scientific">Acanthosepion pharaonis</name>
    <name type="common">Pharaoh cuttlefish</name>
    <name type="synonym">Sepia pharaonis</name>
    <dbReference type="NCBI Taxonomy" id="158019"/>
    <lineage>
        <taxon>Eukaryota</taxon>
        <taxon>Metazoa</taxon>
        <taxon>Spiralia</taxon>
        <taxon>Lophotrochozoa</taxon>
        <taxon>Mollusca</taxon>
        <taxon>Cephalopoda</taxon>
        <taxon>Coleoidea</taxon>
        <taxon>Decapodiformes</taxon>
        <taxon>Sepiida</taxon>
        <taxon>Sepiina</taxon>
        <taxon>Sepiidae</taxon>
        <taxon>Acanthosepion</taxon>
    </lineage>
</organism>
<dbReference type="FunFam" id="2.130.10.10:FF:000157">
    <property type="entry name" value="WD repeat domain 3"/>
    <property type="match status" value="1"/>
</dbReference>
<keyword evidence="8" id="KW-1185">Reference proteome</keyword>
<feature type="repeat" description="WD" evidence="4">
    <location>
        <begin position="71"/>
        <end position="112"/>
    </location>
</feature>
<evidence type="ECO:0000256" key="3">
    <source>
        <dbReference type="ARBA" id="ARBA00038229"/>
    </source>
</evidence>
<feature type="repeat" description="WD" evidence="4">
    <location>
        <begin position="484"/>
        <end position="518"/>
    </location>
</feature>
<dbReference type="SMART" id="SM00320">
    <property type="entry name" value="WD40"/>
    <property type="match status" value="12"/>
</dbReference>
<accession>A0A812BPV3</accession>
<keyword evidence="1 4" id="KW-0853">WD repeat</keyword>
<comment type="caution">
    <text evidence="7">The sequence shown here is derived from an EMBL/GenBank/DDBJ whole genome shotgun (WGS) entry which is preliminary data.</text>
</comment>
<evidence type="ECO:0000256" key="1">
    <source>
        <dbReference type="ARBA" id="ARBA00022574"/>
    </source>
</evidence>
<dbReference type="PANTHER" id="PTHR19853:SF0">
    <property type="entry name" value="WD REPEAT-CONTAINING PROTEIN 3"/>
    <property type="match status" value="1"/>
</dbReference>
<evidence type="ECO:0000313" key="8">
    <source>
        <dbReference type="Proteomes" id="UP000597762"/>
    </source>
</evidence>
<feature type="domain" description="Small-subunit processome Utp12" evidence="6">
    <location>
        <begin position="790"/>
        <end position="893"/>
    </location>
</feature>
<dbReference type="InterPro" id="IPR051570">
    <property type="entry name" value="TBC1_cilium_biogenesis"/>
</dbReference>
<dbReference type="PANTHER" id="PTHR19853">
    <property type="entry name" value="WD REPEAT CONTAINING PROTEIN 3 WDR3"/>
    <property type="match status" value="1"/>
</dbReference>
<feature type="repeat" description="WD" evidence="4">
    <location>
        <begin position="155"/>
        <end position="196"/>
    </location>
</feature>
<dbReference type="PRINTS" id="PR00320">
    <property type="entry name" value="GPROTEINBRPT"/>
</dbReference>
<dbReference type="InterPro" id="IPR019775">
    <property type="entry name" value="WD40_repeat_CS"/>
</dbReference>
<protein>
    <submittedName>
        <fullName evidence="7">DIP2</fullName>
    </submittedName>
</protein>
<evidence type="ECO:0000259" key="6">
    <source>
        <dbReference type="Pfam" id="PF04003"/>
    </source>
</evidence>
<dbReference type="OrthoDB" id="407922at2759"/>
<dbReference type="InterPro" id="IPR015943">
    <property type="entry name" value="WD40/YVTN_repeat-like_dom_sf"/>
</dbReference>
<dbReference type="InterPro" id="IPR007148">
    <property type="entry name" value="SSU_processome_Utp12"/>
</dbReference>
<proteinExistence type="inferred from homology"/>
<dbReference type="PROSITE" id="PS00678">
    <property type="entry name" value="WD_REPEATS_1"/>
    <property type="match status" value="2"/>
</dbReference>
<feature type="repeat" description="WD" evidence="4">
    <location>
        <begin position="624"/>
        <end position="656"/>
    </location>
</feature>
<feature type="repeat" description="WD" evidence="4">
    <location>
        <begin position="582"/>
        <end position="613"/>
    </location>
</feature>
<dbReference type="GO" id="GO:0030490">
    <property type="term" value="P:maturation of SSU-rRNA"/>
    <property type="evidence" value="ECO:0007669"/>
    <property type="project" value="TreeGrafter"/>
</dbReference>
<feature type="repeat" description="WD" evidence="4">
    <location>
        <begin position="666"/>
        <end position="698"/>
    </location>
</feature>
<gene>
    <name evidence="7" type="ORF">SPHA_20671</name>
</gene>
<reference evidence="7" key="1">
    <citation type="submission" date="2021-01" db="EMBL/GenBank/DDBJ databases">
        <authorList>
            <person name="Li R."/>
            <person name="Bekaert M."/>
        </authorList>
    </citation>
    <scope>NUCLEOTIDE SEQUENCE</scope>
    <source>
        <strain evidence="7">Farmed</strain>
    </source>
</reference>
<name>A0A812BPV3_ACAPH</name>
<dbReference type="InterPro" id="IPR036322">
    <property type="entry name" value="WD40_repeat_dom_sf"/>
</dbReference>
<dbReference type="Gene3D" id="2.130.10.10">
    <property type="entry name" value="YVTN repeat-like/Quinoprotein amine dehydrogenase"/>
    <property type="match status" value="4"/>
</dbReference>
<feature type="repeat" description="WD" evidence="4">
    <location>
        <begin position="113"/>
        <end position="154"/>
    </location>
</feature>
<dbReference type="GO" id="GO:0034388">
    <property type="term" value="C:Pwp2p-containing subcomplex of 90S preribosome"/>
    <property type="evidence" value="ECO:0007669"/>
    <property type="project" value="TreeGrafter"/>
</dbReference>
<dbReference type="PROSITE" id="PS50294">
    <property type="entry name" value="WD_REPEATS_REGION"/>
    <property type="match status" value="6"/>
</dbReference>
<evidence type="ECO:0000256" key="5">
    <source>
        <dbReference type="SAM" id="MobiDB-lite"/>
    </source>
</evidence>
<dbReference type="Pfam" id="PF25172">
    <property type="entry name" value="Beta-prop_WDR3_2nd"/>
    <property type="match status" value="1"/>
</dbReference>
<evidence type="ECO:0000313" key="7">
    <source>
        <dbReference type="EMBL" id="CAE1237283.1"/>
    </source>
</evidence>
<dbReference type="InterPro" id="IPR001680">
    <property type="entry name" value="WD40_rpt"/>
</dbReference>
<dbReference type="EMBL" id="CAHIKZ030000759">
    <property type="protein sequence ID" value="CAE1237283.1"/>
    <property type="molecule type" value="Genomic_DNA"/>
</dbReference>
<dbReference type="GO" id="GO:0032040">
    <property type="term" value="C:small-subunit processome"/>
    <property type="evidence" value="ECO:0007669"/>
    <property type="project" value="TreeGrafter"/>
</dbReference>
<feature type="region of interest" description="Disordered" evidence="5">
    <location>
        <begin position="240"/>
        <end position="262"/>
    </location>
</feature>
<comment type="similarity">
    <text evidence="3">Belongs to the WD repeat WDR3/UTP12 family.</text>
</comment>
<dbReference type="Proteomes" id="UP000597762">
    <property type="component" value="Unassembled WGS sequence"/>
</dbReference>
<dbReference type="CDD" id="cd00200">
    <property type="entry name" value="WD40"/>
    <property type="match status" value="2"/>
</dbReference>
<dbReference type="Pfam" id="PF25173">
    <property type="entry name" value="Beta-prop_WDR3_1st"/>
    <property type="match status" value="1"/>
</dbReference>
<dbReference type="PROSITE" id="PS50082">
    <property type="entry name" value="WD_REPEATS_2"/>
    <property type="match status" value="8"/>
</dbReference>
<dbReference type="InterPro" id="IPR020472">
    <property type="entry name" value="WD40_PAC1"/>
</dbReference>